<evidence type="ECO:0000313" key="4">
    <source>
        <dbReference type="Proteomes" id="UP001243846"/>
    </source>
</evidence>
<accession>A0ABT8DCR6</accession>
<dbReference type="Pfam" id="PF09100">
    <property type="entry name" value="Qn_am_d_aIV"/>
    <property type="match status" value="1"/>
</dbReference>
<comment type="caution">
    <text evidence="3">The sequence shown here is derived from an EMBL/GenBank/DDBJ whole genome shotgun (WGS) entry which is preliminary data.</text>
</comment>
<reference evidence="4" key="2">
    <citation type="journal article" date="2019" name="Int. J. Syst. Evol. Microbiol.">
        <title>The Global Catalogue of Microorganisms (GCM) 10K type strain sequencing project: providing services to taxonomists for standard genome sequencing and annotation.</title>
        <authorList>
            <consortium name="The Broad Institute Genomics Platform"/>
            <consortium name="The Broad Institute Genome Sequencing Center for Infectious Disease"/>
            <person name="Wu L."/>
            <person name="Ma J."/>
        </authorList>
    </citation>
    <scope>NUCLEOTIDE SEQUENCE [LARGE SCALE GENOMIC DNA]</scope>
    <source>
        <strain evidence="4">CECT 8482</strain>
    </source>
</reference>
<dbReference type="InterPro" id="IPR013783">
    <property type="entry name" value="Ig-like_fold"/>
</dbReference>
<dbReference type="EMBL" id="JAUFRC010000003">
    <property type="protein sequence ID" value="MDN3713918.1"/>
    <property type="molecule type" value="Genomic_DNA"/>
</dbReference>
<keyword evidence="4" id="KW-1185">Reference proteome</keyword>
<reference evidence="3" key="3">
    <citation type="submission" date="2023-06" db="EMBL/GenBank/DDBJ databases">
        <authorList>
            <person name="Lucena T."/>
            <person name="Sun Q."/>
        </authorList>
    </citation>
    <scope>NUCLEOTIDE SEQUENCE</scope>
    <source>
        <strain evidence="3">CECT 8482</strain>
    </source>
</reference>
<dbReference type="InterPro" id="IPR014756">
    <property type="entry name" value="Ig_E-set"/>
</dbReference>
<evidence type="ECO:0000259" key="1">
    <source>
        <dbReference type="Pfam" id="PF09100"/>
    </source>
</evidence>
<sequence>MAWINGADGQAGTEDDLALGYLPASWRLENFDEAALAMEDTKFAGTIDAQGLFMPADAGPNPERPMSTNNVGNLKVVAEVGEGGQVLSAEAHLYATVQRFVDAPIR</sequence>
<reference evidence="3" key="1">
    <citation type="journal article" date="2014" name="Int. J. Syst. Evol. Microbiol.">
        <title>Complete genome of a new Firmicutes species belonging to the dominant human colonic microbiota ('Ruminococcus bicirculans') reveals two chromosomes and a selective capacity to utilize plant glucans.</title>
        <authorList>
            <consortium name="NISC Comparative Sequencing Program"/>
            <person name="Wegmann U."/>
            <person name="Louis P."/>
            <person name="Goesmann A."/>
            <person name="Henrissat B."/>
            <person name="Duncan S.H."/>
            <person name="Flint H.J."/>
        </authorList>
    </citation>
    <scope>NUCLEOTIDE SEQUENCE</scope>
    <source>
        <strain evidence="3">CECT 8482</strain>
    </source>
</reference>
<dbReference type="SUPFAM" id="SSF81296">
    <property type="entry name" value="E set domains"/>
    <property type="match status" value="1"/>
</dbReference>
<dbReference type="Proteomes" id="UP001243846">
    <property type="component" value="Unassembled WGS sequence"/>
</dbReference>
<dbReference type="Gene3D" id="2.60.40.10">
    <property type="entry name" value="Immunoglobulins"/>
    <property type="match status" value="1"/>
</dbReference>
<name>A0ABT8DCR6_9RHOB</name>
<organism evidence="3 4">
    <name type="scientific">Paracoccus cavernae</name>
    <dbReference type="NCBI Taxonomy" id="1571207"/>
    <lineage>
        <taxon>Bacteria</taxon>
        <taxon>Pseudomonadati</taxon>
        <taxon>Pseudomonadota</taxon>
        <taxon>Alphaproteobacteria</taxon>
        <taxon>Rhodobacterales</taxon>
        <taxon>Paracoccaceae</taxon>
        <taxon>Paracoccus</taxon>
    </lineage>
</organism>
<feature type="domain" description="Quinohemoprotein amine dehydrogenase alpha subunit" evidence="1">
    <location>
        <begin position="1"/>
        <end position="105"/>
    </location>
</feature>
<gene>
    <name evidence="2" type="ORF">QWZ10_22940</name>
    <name evidence="3" type="ORF">QWZ10_24765</name>
</gene>
<proteinExistence type="predicted"/>
<dbReference type="RefSeq" id="WP_377787781.1">
    <property type="nucleotide sequence ID" value="NZ_JBHUOC010000002.1"/>
</dbReference>
<dbReference type="InterPro" id="IPR015184">
    <property type="entry name" value="QH-AmDH_asu_dom_IV"/>
</dbReference>
<dbReference type="EMBL" id="JAUFRC010000003">
    <property type="protein sequence ID" value="MDN3714209.1"/>
    <property type="molecule type" value="Genomic_DNA"/>
</dbReference>
<evidence type="ECO:0000313" key="2">
    <source>
        <dbReference type="EMBL" id="MDN3713918.1"/>
    </source>
</evidence>
<evidence type="ECO:0000313" key="3">
    <source>
        <dbReference type="EMBL" id="MDN3714209.1"/>
    </source>
</evidence>
<protein>
    <recommendedName>
        <fullName evidence="1">Quinohemoprotein amine dehydrogenase alpha subunit domain-containing protein</fullName>
    </recommendedName>
</protein>